<proteinExistence type="predicted"/>
<evidence type="ECO:0000313" key="1">
    <source>
        <dbReference type="EMBL" id="QNO46640.1"/>
    </source>
</evidence>
<accession>A0A7G9YF56</accession>
<dbReference type="AlphaFoldDB" id="A0A7G9YF56"/>
<gene>
    <name evidence="1" type="ORF">OEAKOMNL_00042</name>
</gene>
<organism evidence="1">
    <name type="scientific">Candidatus Methanogaster sp. ANME-2c ERB4</name>
    <dbReference type="NCBI Taxonomy" id="2759911"/>
    <lineage>
        <taxon>Archaea</taxon>
        <taxon>Methanobacteriati</taxon>
        <taxon>Methanobacteriota</taxon>
        <taxon>Stenosarchaea group</taxon>
        <taxon>Methanomicrobia</taxon>
        <taxon>Methanosarcinales</taxon>
        <taxon>ANME-2 cluster</taxon>
        <taxon>Candidatus Methanogasteraceae</taxon>
        <taxon>Candidatus Methanogaster</taxon>
    </lineage>
</organism>
<dbReference type="EMBL" id="MT631211">
    <property type="protein sequence ID" value="QNO46640.1"/>
    <property type="molecule type" value="Genomic_DNA"/>
</dbReference>
<sequence>MESDYCADGWYVFALFEWIRDGFGGCSRVIVAGWWRGWELCSELGSFGSTEIIERHASGVWGVRVKKEFFTETRSHICYIVL</sequence>
<name>A0A7G9YF56_9EURY</name>
<protein>
    <submittedName>
        <fullName evidence="1">Uncharacterized protein</fullName>
    </submittedName>
</protein>
<reference evidence="1" key="1">
    <citation type="submission" date="2020-06" db="EMBL/GenBank/DDBJ databases">
        <title>Unique genomic features of the anaerobic methanotrophic archaea.</title>
        <authorList>
            <person name="Chadwick G.L."/>
            <person name="Skennerton C.T."/>
            <person name="Laso-Perez R."/>
            <person name="Leu A.O."/>
            <person name="Speth D.R."/>
            <person name="Yu H."/>
            <person name="Morgan-Lang C."/>
            <person name="Hatzenpichler R."/>
            <person name="Goudeau D."/>
            <person name="Malmstrom R."/>
            <person name="Brazelton W.J."/>
            <person name="Woyke T."/>
            <person name="Hallam S.J."/>
            <person name="Tyson G.W."/>
            <person name="Wegener G."/>
            <person name="Boetius A."/>
            <person name="Orphan V."/>
        </authorList>
    </citation>
    <scope>NUCLEOTIDE SEQUENCE</scope>
</reference>